<accession>I2C5L7</accession>
<organism evidence="1 2">
    <name type="scientific">Bacillus amyloliquefaciens (strain Y2)</name>
    <name type="common">Bacillus amyloliquefaciens subsp. plantarum (strain B9601-Y2)</name>
    <dbReference type="NCBI Taxonomy" id="1155777"/>
    <lineage>
        <taxon>Bacteria</taxon>
        <taxon>Bacillati</taxon>
        <taxon>Bacillota</taxon>
        <taxon>Bacilli</taxon>
        <taxon>Bacillales</taxon>
        <taxon>Bacillaceae</taxon>
        <taxon>Bacillus</taxon>
        <taxon>Bacillus amyloliquefaciens group</taxon>
    </lineage>
</organism>
<dbReference type="PATRIC" id="fig|1126211.3.peg.1870"/>
<dbReference type="KEGG" id="bqy:MUS_1972"/>
<evidence type="ECO:0000313" key="1">
    <source>
        <dbReference type="EMBL" id="AFJ61941.1"/>
    </source>
</evidence>
<protein>
    <submittedName>
        <fullName evidence="1">Uncharacterized protein</fullName>
    </submittedName>
</protein>
<sequence length="43" mass="5121">MNFLSQIKFLQYVFYFRSISSFGSPMIRSIGNVRKGDIKEMKR</sequence>
<reference evidence="1 2" key="1">
    <citation type="journal article" date="2012" name="J. Biotechnol.">
        <title>Genome sequence of the plant growth promoting strain Bacillus amyloliquefaciens subsp. plantarum B9601-Y2 and expression of mersacidin and other secondary metabolites.</title>
        <authorList>
            <person name="He P."/>
            <person name="Hao K."/>
            <person name="Blom J."/>
            <person name="Ruckert C."/>
            <person name="Vater J."/>
            <person name="Mao Z."/>
            <person name="Wu Y."/>
            <person name="Hou M."/>
            <person name="He P."/>
            <person name="He Y."/>
            <person name="Borriss R."/>
        </authorList>
    </citation>
    <scope>NUCLEOTIDE SEQUENCE [LARGE SCALE GENOMIC DNA]</scope>
    <source>
        <strain evidence="1">Y2</strain>
    </source>
</reference>
<evidence type="ECO:0000313" key="2">
    <source>
        <dbReference type="Proteomes" id="UP000002878"/>
    </source>
</evidence>
<dbReference type="AlphaFoldDB" id="I2C5L7"/>
<dbReference type="EMBL" id="CP003332">
    <property type="protein sequence ID" value="AFJ61941.1"/>
    <property type="molecule type" value="Genomic_DNA"/>
</dbReference>
<dbReference type="HOGENOM" id="CLU_3229089_0_0_9"/>
<proteinExistence type="predicted"/>
<name>I2C5L7_BACAY</name>
<dbReference type="Proteomes" id="UP000002878">
    <property type="component" value="Chromosome"/>
</dbReference>
<gene>
    <name evidence="1" type="ORF">MUS_1972</name>
</gene>